<comment type="function">
    <text evidence="1">May have a structural role to stabilize the lipid body during desiccation of the seed by preventing coalescence of the oil. Probably interacts with both lipid and phospholipid moieties of lipid bodies. May also provide recognition signals for specific lipase anchorage in lipolysis during seedling growth.</text>
</comment>
<name>A0A067KFL0_JATCU</name>
<evidence type="ECO:0000256" key="1">
    <source>
        <dbReference type="ARBA" id="ARBA00002582"/>
    </source>
</evidence>
<evidence type="ECO:0000256" key="2">
    <source>
        <dbReference type="ARBA" id="ARBA00004141"/>
    </source>
</evidence>
<sequence>MAEYERRPGGEGHKGALKEKGGFSTSQILAVVTLLPVSGTLLFLAGITLTGTLIALAVATPLFVICSPVLVPAALVIGLSVLGFLTSGAFGITALSSLSWMVNYIRRMRGSWTMQMEMAKRRAQETTGQLGQKAREVGQKAQEVAKT</sequence>
<dbReference type="PANTHER" id="PTHR33203:SF44">
    <property type="entry name" value="OLEOSIN 20.3 KDA"/>
    <property type="match status" value="1"/>
</dbReference>
<evidence type="ECO:0000256" key="9">
    <source>
        <dbReference type="SAM" id="MobiDB-lite"/>
    </source>
</evidence>
<dbReference type="OrthoDB" id="1929188at2759"/>
<evidence type="ECO:0000313" key="12">
    <source>
        <dbReference type="Proteomes" id="UP000027138"/>
    </source>
</evidence>
<protein>
    <recommendedName>
        <fullName evidence="13">Oleosin</fullName>
    </recommendedName>
</protein>
<evidence type="ECO:0008006" key="13">
    <source>
        <dbReference type="Google" id="ProtNLM"/>
    </source>
</evidence>
<keyword evidence="12" id="KW-1185">Reference proteome</keyword>
<dbReference type="GO" id="GO:0010344">
    <property type="term" value="P:seed oilbody biogenesis"/>
    <property type="evidence" value="ECO:0007669"/>
    <property type="project" value="TreeGrafter"/>
</dbReference>
<dbReference type="GO" id="GO:0016020">
    <property type="term" value="C:membrane"/>
    <property type="evidence" value="ECO:0007669"/>
    <property type="project" value="UniProtKB-SubCell"/>
</dbReference>
<proteinExistence type="inferred from homology"/>
<dbReference type="GO" id="GO:0012511">
    <property type="term" value="C:monolayer-surrounded lipid storage body"/>
    <property type="evidence" value="ECO:0007669"/>
    <property type="project" value="InterPro"/>
</dbReference>
<feature type="region of interest" description="Disordered" evidence="9">
    <location>
        <begin position="125"/>
        <end position="147"/>
    </location>
</feature>
<dbReference type="Proteomes" id="UP000027138">
    <property type="component" value="Unassembled WGS sequence"/>
</dbReference>
<dbReference type="PANTHER" id="PTHR33203">
    <property type="entry name" value="OLEOSIN"/>
    <property type="match status" value="1"/>
</dbReference>
<dbReference type="GO" id="GO:0050826">
    <property type="term" value="P:response to freezing"/>
    <property type="evidence" value="ECO:0007669"/>
    <property type="project" value="TreeGrafter"/>
</dbReference>
<organism evidence="11 12">
    <name type="scientific">Jatropha curcas</name>
    <name type="common">Barbados nut</name>
    <dbReference type="NCBI Taxonomy" id="180498"/>
    <lineage>
        <taxon>Eukaryota</taxon>
        <taxon>Viridiplantae</taxon>
        <taxon>Streptophyta</taxon>
        <taxon>Embryophyta</taxon>
        <taxon>Tracheophyta</taxon>
        <taxon>Spermatophyta</taxon>
        <taxon>Magnoliopsida</taxon>
        <taxon>eudicotyledons</taxon>
        <taxon>Gunneridae</taxon>
        <taxon>Pentapetalae</taxon>
        <taxon>rosids</taxon>
        <taxon>fabids</taxon>
        <taxon>Malpighiales</taxon>
        <taxon>Euphorbiaceae</taxon>
        <taxon>Crotonoideae</taxon>
        <taxon>Jatropheae</taxon>
        <taxon>Jatropha</taxon>
    </lineage>
</organism>
<gene>
    <name evidence="11" type="ORF">JCGZ_11426</name>
</gene>
<keyword evidence="5" id="KW-0551">Lipid droplet</keyword>
<accession>A0A067KFL0</accession>
<evidence type="ECO:0000256" key="5">
    <source>
        <dbReference type="ARBA" id="ARBA00022677"/>
    </source>
</evidence>
<dbReference type="EMBL" id="KK914632">
    <property type="protein sequence ID" value="KDP31050.1"/>
    <property type="molecule type" value="Genomic_DNA"/>
</dbReference>
<feature type="compositionally biased region" description="Basic and acidic residues" evidence="9">
    <location>
        <begin position="133"/>
        <end position="147"/>
    </location>
</feature>
<feature type="transmembrane region" description="Helical" evidence="10">
    <location>
        <begin position="54"/>
        <end position="75"/>
    </location>
</feature>
<keyword evidence="8 10" id="KW-0472">Membrane</keyword>
<evidence type="ECO:0000256" key="6">
    <source>
        <dbReference type="ARBA" id="ARBA00022692"/>
    </source>
</evidence>
<keyword evidence="7 10" id="KW-1133">Transmembrane helix</keyword>
<dbReference type="STRING" id="180498.A0A067KFL0"/>
<evidence type="ECO:0000256" key="8">
    <source>
        <dbReference type="ARBA" id="ARBA00023136"/>
    </source>
</evidence>
<dbReference type="InterPro" id="IPR000136">
    <property type="entry name" value="Oleosin"/>
</dbReference>
<dbReference type="Pfam" id="PF01277">
    <property type="entry name" value="Oleosin"/>
    <property type="match status" value="1"/>
</dbReference>
<evidence type="ECO:0000313" key="11">
    <source>
        <dbReference type="EMBL" id="KDP31050.1"/>
    </source>
</evidence>
<comment type="subcellular location">
    <subcellularLocation>
        <location evidence="3">Lipid droplet</location>
    </subcellularLocation>
    <subcellularLocation>
        <location evidence="2">Membrane</location>
        <topology evidence="2">Multi-pass membrane protein</topology>
    </subcellularLocation>
</comment>
<evidence type="ECO:0000256" key="4">
    <source>
        <dbReference type="ARBA" id="ARBA00010858"/>
    </source>
</evidence>
<feature type="transmembrane region" description="Helical" evidence="10">
    <location>
        <begin position="81"/>
        <end position="105"/>
    </location>
</feature>
<dbReference type="AlphaFoldDB" id="A0A067KFL0"/>
<dbReference type="GO" id="GO:0019915">
    <property type="term" value="P:lipid storage"/>
    <property type="evidence" value="ECO:0007669"/>
    <property type="project" value="TreeGrafter"/>
</dbReference>
<evidence type="ECO:0000256" key="7">
    <source>
        <dbReference type="ARBA" id="ARBA00022989"/>
    </source>
</evidence>
<reference evidence="11 12" key="1">
    <citation type="journal article" date="2014" name="PLoS ONE">
        <title>Global Analysis of Gene Expression Profiles in Physic Nut (Jatropha curcas L.) Seedlings Exposed to Salt Stress.</title>
        <authorList>
            <person name="Zhang L."/>
            <person name="Zhang C."/>
            <person name="Wu P."/>
            <person name="Chen Y."/>
            <person name="Li M."/>
            <person name="Jiang H."/>
            <person name="Wu G."/>
        </authorList>
    </citation>
    <scope>NUCLEOTIDE SEQUENCE [LARGE SCALE GENOMIC DNA]</scope>
    <source>
        <strain evidence="12">cv. GZQX0401</strain>
        <tissue evidence="11">Young leaves</tissue>
    </source>
</reference>
<evidence type="ECO:0000256" key="3">
    <source>
        <dbReference type="ARBA" id="ARBA00004502"/>
    </source>
</evidence>
<keyword evidence="6 10" id="KW-0812">Transmembrane</keyword>
<evidence type="ECO:0000256" key="10">
    <source>
        <dbReference type="SAM" id="Phobius"/>
    </source>
</evidence>
<feature type="transmembrane region" description="Helical" evidence="10">
    <location>
        <begin position="28"/>
        <end position="47"/>
    </location>
</feature>
<comment type="similarity">
    <text evidence="4">Belongs to the oleosin family.</text>
</comment>